<evidence type="ECO:0008006" key="4">
    <source>
        <dbReference type="Google" id="ProtNLM"/>
    </source>
</evidence>
<comment type="caution">
    <text evidence="2">The sequence shown here is derived from an EMBL/GenBank/DDBJ whole genome shotgun (WGS) entry which is preliminary data.</text>
</comment>
<feature type="transmembrane region" description="Helical" evidence="1">
    <location>
        <begin position="2639"/>
        <end position="2662"/>
    </location>
</feature>
<evidence type="ECO:0000313" key="2">
    <source>
        <dbReference type="EMBL" id="CAD8100905.1"/>
    </source>
</evidence>
<gene>
    <name evidence="2" type="ORF">PPRIM_AZ9-3.1.T1140006</name>
</gene>
<name>A0A8S1PCY7_PARPR</name>
<keyword evidence="3" id="KW-1185">Reference proteome</keyword>
<feature type="transmembrane region" description="Helical" evidence="1">
    <location>
        <begin position="2796"/>
        <end position="2814"/>
    </location>
</feature>
<feature type="transmembrane region" description="Helical" evidence="1">
    <location>
        <begin position="2826"/>
        <end position="2849"/>
    </location>
</feature>
<keyword evidence="1" id="KW-0812">Transmembrane</keyword>
<feature type="transmembrane region" description="Helical" evidence="1">
    <location>
        <begin position="2682"/>
        <end position="2706"/>
    </location>
</feature>
<protein>
    <recommendedName>
        <fullName evidence="4">Transmembrane protein</fullName>
    </recommendedName>
</protein>
<dbReference type="PANTHER" id="PTHR11319:SF35">
    <property type="entry name" value="OUTER MEMBRANE PROTEIN PMPC-RELATED"/>
    <property type="match status" value="1"/>
</dbReference>
<feature type="transmembrane region" description="Helical" evidence="1">
    <location>
        <begin position="2608"/>
        <end position="2627"/>
    </location>
</feature>
<dbReference type="OMA" id="ECEMCDY"/>
<feature type="transmembrane region" description="Helical" evidence="1">
    <location>
        <begin position="2762"/>
        <end position="2784"/>
    </location>
</feature>
<keyword evidence="1" id="KW-1133">Transmembrane helix</keyword>
<feature type="transmembrane region" description="Helical" evidence="1">
    <location>
        <begin position="2489"/>
        <end position="2508"/>
    </location>
</feature>
<dbReference type="Proteomes" id="UP000688137">
    <property type="component" value="Unassembled WGS sequence"/>
</dbReference>
<sequence>MISDIIVILFWMTLPQYIQFYLRFTYSECNYLIQSQNTNSQNEPQQDIEIELDEQIVQGNQNLGYGMWIKYLPFESRFNIDISSQTYDKSKNFFVYSLQDSQSQSSILTFYIEISTYASVIKHHIDYSFQKQKSKISVNFDFLNYEGKWILYYFYFNFQSKQTTFAFLFLEQKFDPKVLIVEDIPIMPEIIRHIVGGSLKIDQDQGNLEFLQFQGRLSQLFSQGDSNVLQDSNSQNEIIQLCKMETECIQKSYMLAYFDEEYSGFRFINDMTTILEFPIYTIQGWVRIKQLKQKHREMIIFRITINGNYNDDFRIGDKELYLKYYQDQNPNFNGFEITTYSYAFPTKTVYQSQDKDIIKVFGEEYQQLLVNWHYILYEIGTFNYENSAQFQIYFPSLQNIQKFKWEHPIRHFSGIILFGNVGGDKYSKNYMNGYLSDLILNIYCTPPLINLTPNCHYSCLTCYGPKMDNCLTCPLNSNRILISKKNTCPCNIYYVDYYDQPTCKKLKTIYPNLKLLEKQKYCHKNGYLFCDFNSSVCQQGYFLYNSTCLECPGNFVLNSRNYIPCSNCIYNPIEFSFSLECSEDTIQQDYACQTTQRSFYQIERYVVIKNSENKLELHLNSNYQDCIYGYFKNIENQCIPCLEGCQYCKNSDYCIECKIGYFLNQEFRCQQCQGCKECKQEQNSVICISCHSGAFLNQNGTCTLCGQNCANCDNNQKCYYCDNPELYFLTIDGKNCQSCQIANCIYCYHYYVKNDLIYSTLDINFEFDQNYYSTLQVGCARCKSYYYFNQITKQCEFIAITNQEQNENEECIFGLINDNQGSKHCLISQKSYSSTQNTDCQNIYGCIECIQNYSQENSFCIVCRNGYYSSILTGECEMCDYDCKTCIEQVQMFKDYWKWDIKAYYKYVLNSDNSHPFEEYATLQSEYEFELICTSCYYGYILYEQKCIQDCDYDCANCQIIDGIATCLSCRENRKEIKKSKYVQKCNEYQNCYFQATFAINIYCSKQDYENKLSNEKEEIEFKKSNIYIEDLFFKEYFQYLPLFQLNIIEYLDDSQVREVDFEFNLIQGSESKCVIQQKKKLETNIRNSFYQIGTLNLKFIGSTNSTILDTNQLSIIGFSSIIFEMIQFDTIIPFDKIIANQFELRDCQIFSIKQFAINPKIINLNLFNLEIRNLNIINSTIFDLVTKSTQIYLNKILITFSNFQNSSLFNLYPKINNVKSNLRINEILVYQSQFYNSFLFKTKLEQNEDYGSIFLDYIQLNHVTVANESSIFQIIGVTLFQAQNIIIINSKFVQQSYFYQSIIIQIQNITINGLQLIDSTLFSNNIHNKISDISISEQQNVFVIQCKIENVQYNRAQSLFQIIQLKDIYLLNVKFEYFYLRNCTYTIKNILNYLSDNQSNIYIECYQCIFNEFSIIRGYGLPEISVLNSRNLQINTFQLIQMDEYYFKTLHSQLDCVNKYGQYLMSYYLYFGFFENITISNLHLNNSITYDYPFIIFRGFDLMDKAQNLNIVFKDSIFDSNMLIITKPSIAISLIHIQSEQIFTLLFQNVTFQNNHLNSYFQDTTKDSASTIFVSLQQGYITIVNSNFNQNIVTNSTDSIIYIAAASIEITNTSFYNNNIISYHKISKNLLIFNQVNEQDLKTTFPINSKSGNGILVGSKIILNKVMILKSYANQGGGFTLITQGTSIINIEDSQFSYSQTSLQISSYSVGGCMYIDAQLATLKLIITNTIFDKCFSRKEGGGLYIIPSSLHNEILMRNLKVSNCYSIQNTFFSFSYLNLEQVKFDITLNQIDFTSTEKGFDEYLTLLELPTIQEIDAIRSNNPIMMVKYGNIKIVNCNFYSIHIQSLIKIEQASNVFLENICIINSYFQDASLIKITLKNSLSGEIQLRNLTLSNITEFQSYHNYSEKSCFLKDQELPQQLQCKLNTTPIVKLNLIELDTSWQQLQHECNLKKIYEKKNYNFSLIEIEGINENHKIIGQSFNLDSINCTKCLHGLISILNINQIKQENILFQSINIFNSVCGYTGCLSIISQWNENILKPEMIFTNPNERQLQQHDYTKLALQLNHQVKIIDSLFINNSAIYGGSLFIVEAYVVIQNSRFQHNSAIVGGAIYYYSNSANLFIFDSFIIENIAQVAGGLFLNQQSIQQTIQLDVIVLNNTSTKFSQDIFESPRSLTISIDAGKTLLKKKEILKNSTKVIEQIEINPYKILGQSQKVNFLTFPSGISISSYQYFDLENSKLIPYNLTFRIIPLNKFNQQMKKLTDSFCMISHYVINQANNTILTQFPGTLSQTRVQFNQDTQDFNLDNLIINFHPLIDENVVLRLKINCNIIKIPQFDTQPPYQITSFITDYDLIVDIKTFKCQIGEYLNSTSGSCIYCDPLLQQYSVQINAQNCKYKDDLKMKSIKSSMIELKQEYWRAYYYSDKIEHCYHNVNNCKGGWQPGDQSCSEGHIGALCEQCDLYNIRGDGPYSVSSPYRCGNCNQIADNALTITLISIWTLISTLLSVLGNIRSIEEVILGIRLKSFKINSQNTQVTSAILIKLFTNYFQIISSIATFQLQIPTGLTSVINSVGNPVDSMAYSFDCFLINLTDILIIYFRIIWSIVNAASFVAVFFIFGSLAILTKLVRYRSSFIPTTLLYIFLYMQPNLVGGLISLFSYRIISNEFWIQGNVAYRYDTKNHLIWILSFCLPLILLFSILIPAYFFYRLNFNKDCLNKPSIRSIWGYLYNEYKQKAYFWEIVKILQKELIIVVLAYYEDHIPIKASFVFLTLFAYILFTNSLQPYQTGKMNQLDKQSFIICAVSIILASQIYVAQQSNIIEIIWSCYFIIGIINGLFIIKVVLEILFVYLNQFNDKIDKFRELIQKYFPNLIKKKFFNYSFFKQKTEQKARIKQRFAKIKNYLIPQARLIIQCRKTNIFDSPIRNMLHTSHIQNQFSLLSPVKNTQNQQSDLLDQLDDQKHSLFFITSQIQGSPDILRLTPKESHKTINLLKN</sequence>
<dbReference type="InterPro" id="IPR006212">
    <property type="entry name" value="Furin_repeat"/>
</dbReference>
<dbReference type="CDD" id="cd00064">
    <property type="entry name" value="FU"/>
    <property type="match status" value="1"/>
</dbReference>
<organism evidence="2 3">
    <name type="scientific">Paramecium primaurelia</name>
    <dbReference type="NCBI Taxonomy" id="5886"/>
    <lineage>
        <taxon>Eukaryota</taxon>
        <taxon>Sar</taxon>
        <taxon>Alveolata</taxon>
        <taxon>Ciliophora</taxon>
        <taxon>Intramacronucleata</taxon>
        <taxon>Oligohymenophorea</taxon>
        <taxon>Peniculida</taxon>
        <taxon>Parameciidae</taxon>
        <taxon>Paramecium</taxon>
    </lineage>
</organism>
<keyword evidence="1" id="KW-0472">Membrane</keyword>
<accession>A0A8S1PCY7</accession>
<dbReference type="PANTHER" id="PTHR11319">
    <property type="entry name" value="G PROTEIN-COUPLED RECEPTOR-RELATED"/>
    <property type="match status" value="1"/>
</dbReference>
<proteinExistence type="predicted"/>
<evidence type="ECO:0000313" key="3">
    <source>
        <dbReference type="Proteomes" id="UP000688137"/>
    </source>
</evidence>
<dbReference type="EMBL" id="CAJJDM010000117">
    <property type="protein sequence ID" value="CAD8100905.1"/>
    <property type="molecule type" value="Genomic_DNA"/>
</dbReference>
<evidence type="ECO:0000256" key="1">
    <source>
        <dbReference type="SAM" id="Phobius"/>
    </source>
</evidence>
<reference evidence="2" key="1">
    <citation type="submission" date="2021-01" db="EMBL/GenBank/DDBJ databases">
        <authorList>
            <consortium name="Genoscope - CEA"/>
            <person name="William W."/>
        </authorList>
    </citation>
    <scope>NUCLEOTIDE SEQUENCE</scope>
</reference>